<dbReference type="Proteomes" id="UP000016600">
    <property type="component" value="Unassembled WGS sequence"/>
</dbReference>
<comment type="caution">
    <text evidence="1">The sequence shown here is derived from an EMBL/GenBank/DDBJ whole genome shotgun (WGS) entry which is preliminary data.</text>
</comment>
<proteinExistence type="predicted"/>
<reference evidence="1 2" key="1">
    <citation type="submission" date="2013-08" db="EMBL/GenBank/DDBJ databases">
        <authorList>
            <person name="Durkin A.S."/>
            <person name="Haft D.R."/>
            <person name="McCorrison J."/>
            <person name="Torralba M."/>
            <person name="Gillis M."/>
            <person name="Haft D.H."/>
            <person name="Methe B."/>
            <person name="Sutton G."/>
            <person name="Nelson K.E."/>
        </authorList>
    </citation>
    <scope>NUCLEOTIDE SEQUENCE [LARGE SCALE GENOMIC DNA]</scope>
    <source>
        <strain evidence="1 2">F0068</strain>
    </source>
</reference>
<dbReference type="PATRIC" id="fig|1081904.3.peg.686"/>
<sequence>MVIAKGELSDTAKTYFAFGRNTFFDGRFYRDDLHFVAKNNFDCCKISYICSYKVKNRTENEENLYIDDGGDADRFHAQCVYVER</sequence>
<gene>
    <name evidence="1" type="ORF">HMPREF1218_0248</name>
</gene>
<protein>
    <submittedName>
        <fullName evidence="1">Uncharacterized protein</fullName>
    </submittedName>
</protein>
<evidence type="ECO:0000313" key="1">
    <source>
        <dbReference type="EMBL" id="ERK03653.1"/>
    </source>
</evidence>
<dbReference type="EMBL" id="AWET01000008">
    <property type="protein sequence ID" value="ERK03653.1"/>
    <property type="molecule type" value="Genomic_DNA"/>
</dbReference>
<accession>U2LGR3</accession>
<dbReference type="AlphaFoldDB" id="U2LGR3"/>
<evidence type="ECO:0000313" key="2">
    <source>
        <dbReference type="Proteomes" id="UP000016600"/>
    </source>
</evidence>
<organism evidence="1 2">
    <name type="scientific">Hoylesella pleuritidis F0068</name>
    <dbReference type="NCBI Taxonomy" id="1081904"/>
    <lineage>
        <taxon>Bacteria</taxon>
        <taxon>Pseudomonadati</taxon>
        <taxon>Bacteroidota</taxon>
        <taxon>Bacteroidia</taxon>
        <taxon>Bacteroidales</taxon>
        <taxon>Prevotellaceae</taxon>
        <taxon>Hoylesella</taxon>
    </lineage>
</organism>
<name>U2LGR3_9BACT</name>
<keyword evidence="2" id="KW-1185">Reference proteome</keyword>